<evidence type="ECO:0000313" key="2">
    <source>
        <dbReference type="EMBL" id="OGZ06130.1"/>
    </source>
</evidence>
<proteinExistence type="predicted"/>
<sequence length="532" mass="58498">MKKYISIAFIIVVVIGVFLFFLGSSTNNNLIGDSVRMTRLLVNGVPSSGGFVNVTYLESEEKYPVINIAVDLNKDGVIKSYEVDGGIQEEWLVTNMYAQVVGGSKNNYSISIKDTKLDSKTDLPVYVVLSENEIKDWSGEKVSGGIYKEILLSKIDTMDYGSLYAPDPEGERAGGSPLGSVLSNKVFAYDAVNEYRTDVPDIDQGYNECVPTSIANSLLWLADKYKFLDKLPKGGDKDLIAELKSDLKWTKYGVLHKDIVPGIKTFIKRHKLLLEAHQIGEIRDDEIMAKIAGELKRGQDVEGWLEYRGYFKNDSYLRKGAHVVTVVGVWTSPQGTKFIGLNDPLSQGGHATDIYELSGVQVLDYAFQGDYETYLISAFAESPISEEEVMPSVTIDNSSIKLIKETHPSGGTTRTCLVTLSGTATGPECSYVTLQGGKPGTGSTMDMNGAESCPDWSYWGTSGFCVRHLKQNNTTAWSVTFEASTYWGKTDLDFSIMLGAPKLPLEDLYGGNVCASTETDQKIYDTISLECK</sequence>
<evidence type="ECO:0000313" key="3">
    <source>
        <dbReference type="Proteomes" id="UP000177122"/>
    </source>
</evidence>
<keyword evidence="1" id="KW-0472">Membrane</keyword>
<organism evidence="2 3">
    <name type="scientific">Candidatus Lloydbacteria bacterium RIFCSPHIGHO2_01_FULL_49_22</name>
    <dbReference type="NCBI Taxonomy" id="1798658"/>
    <lineage>
        <taxon>Bacteria</taxon>
        <taxon>Candidatus Lloydiibacteriota</taxon>
    </lineage>
</organism>
<accession>A0A1G2CZN7</accession>
<feature type="transmembrane region" description="Helical" evidence="1">
    <location>
        <begin position="7"/>
        <end position="24"/>
    </location>
</feature>
<name>A0A1G2CZN7_9BACT</name>
<dbReference type="Proteomes" id="UP000177122">
    <property type="component" value="Unassembled WGS sequence"/>
</dbReference>
<protein>
    <submittedName>
        <fullName evidence="2">Uncharacterized protein</fullName>
    </submittedName>
</protein>
<reference evidence="2 3" key="1">
    <citation type="journal article" date="2016" name="Nat. Commun.">
        <title>Thousands of microbial genomes shed light on interconnected biogeochemical processes in an aquifer system.</title>
        <authorList>
            <person name="Anantharaman K."/>
            <person name="Brown C.T."/>
            <person name="Hug L.A."/>
            <person name="Sharon I."/>
            <person name="Castelle C.J."/>
            <person name="Probst A.J."/>
            <person name="Thomas B.C."/>
            <person name="Singh A."/>
            <person name="Wilkins M.J."/>
            <person name="Karaoz U."/>
            <person name="Brodie E.L."/>
            <person name="Williams K.H."/>
            <person name="Hubbard S.S."/>
            <person name="Banfield J.F."/>
        </authorList>
    </citation>
    <scope>NUCLEOTIDE SEQUENCE [LARGE SCALE GENOMIC DNA]</scope>
</reference>
<gene>
    <name evidence="2" type="ORF">A2845_01805</name>
</gene>
<comment type="caution">
    <text evidence="2">The sequence shown here is derived from an EMBL/GenBank/DDBJ whole genome shotgun (WGS) entry which is preliminary data.</text>
</comment>
<evidence type="ECO:0000256" key="1">
    <source>
        <dbReference type="SAM" id="Phobius"/>
    </source>
</evidence>
<keyword evidence="1" id="KW-1133">Transmembrane helix</keyword>
<dbReference type="AlphaFoldDB" id="A0A1G2CZN7"/>
<keyword evidence="1" id="KW-0812">Transmembrane</keyword>
<dbReference type="EMBL" id="MHLI01000005">
    <property type="protein sequence ID" value="OGZ06130.1"/>
    <property type="molecule type" value="Genomic_DNA"/>
</dbReference>